<dbReference type="InterPro" id="IPR000375">
    <property type="entry name" value="Dynamin_stalk"/>
</dbReference>
<dbReference type="InterPro" id="IPR030381">
    <property type="entry name" value="G_DYNAMIN_dom"/>
</dbReference>
<dbReference type="PRINTS" id="PR00195">
    <property type="entry name" value="DYNAMIN"/>
</dbReference>
<keyword evidence="2" id="KW-0342">GTP-binding</keyword>
<sequence length="766" mass="85646">MVMTKFSTDALSGICTQEQLNLLDSVDTLRLQGISHYVSLPQIIVCGDQSSGKSSVLEAISGVAFPVKSNLCTRFPTELVLRKSSQIGVSVSIVPHPSRSESEQRSLSTFRETLDSFDSLPILIENAKSIMGISTHGKAFSNDILRVEAAGPDRPHLTIVDLPGLIHSETKQQSAADVTLVQEVVQKYMREPRSIILAVVSAKNDFANQIVLRLARNADESGYRTMGVITKPDVLIPGSETEKMFVSLAKNQEVDFRLGWHVLKNMDTEKARGTLSDRDAQEREFFSQGVWEFMPKNLLGIDGLRDRLSALLLSQIATELPNLIDEIKVQVDRSNEELKRLGNARETLQQQQAYLFQISQAFQTTVKAAVDGTYNSAYFDDIHADSGYRKRLRAVVQNLNETFADNISRHGHRRKIAPSSGPKDLDHDGQIMLTRAEYIQHIEKILKRTRGRELPGTFNPMIISELFMEQCTLWEGSTIAHIADNATSTVLVREILEPKLDDLRQAAQEKILELLLPHTHGHPITYNHYFTENLQKIRNERREKEIMRSIQAFFNASDIETVAREVESVDLRGLSRRIIQSTEPDMGRFASAEALDCMLAYYKASVALKRFIDDVAVEAVENKLVVSLSDLFSPIAVFEMAPEMVTSIAGETKEYRSLREQLSKKLDILARGLETCKKFVGIRGIAEDQNVANPISEWIQDTIPDALEQERCADATVNIDLPGPAEVENLLLVPGQSKKAKKKTMKKKKGSASKGLDMSMEHDAAE</sequence>
<dbReference type="PROSITE" id="PS51718">
    <property type="entry name" value="G_DYNAMIN_2"/>
    <property type="match status" value="1"/>
</dbReference>
<proteinExistence type="predicted"/>
<dbReference type="GO" id="GO:0003924">
    <property type="term" value="F:GTPase activity"/>
    <property type="evidence" value="ECO:0007669"/>
    <property type="project" value="InterPro"/>
</dbReference>
<dbReference type="GO" id="GO:0016559">
    <property type="term" value="P:peroxisome fission"/>
    <property type="evidence" value="ECO:0007669"/>
    <property type="project" value="TreeGrafter"/>
</dbReference>
<dbReference type="AlphaFoldDB" id="A0A093UMP4"/>
<evidence type="ECO:0000256" key="1">
    <source>
        <dbReference type="ARBA" id="ARBA00022741"/>
    </source>
</evidence>
<dbReference type="GO" id="GO:0006897">
    <property type="term" value="P:endocytosis"/>
    <property type="evidence" value="ECO:0007669"/>
    <property type="project" value="TreeGrafter"/>
</dbReference>
<dbReference type="Pfam" id="PF01031">
    <property type="entry name" value="Dynamin_M"/>
    <property type="match status" value="1"/>
</dbReference>
<dbReference type="SMART" id="SM00053">
    <property type="entry name" value="DYNc"/>
    <property type="match status" value="1"/>
</dbReference>
<dbReference type="Pfam" id="PF00350">
    <property type="entry name" value="Dynamin_N"/>
    <property type="match status" value="1"/>
</dbReference>
<dbReference type="GO" id="GO:0008017">
    <property type="term" value="F:microtubule binding"/>
    <property type="evidence" value="ECO:0007669"/>
    <property type="project" value="TreeGrafter"/>
</dbReference>
<reference key="1">
    <citation type="journal article" date="2014" name="PLoS Genet.">
        <title>Signature Gene Expression Reveals Novel Clues to the Molecular Mechanisms of Dimorphic Transition in Penicillium marneffei.</title>
        <authorList>
            <person name="Yang E."/>
            <person name="Wang G."/>
            <person name="Cai J."/>
            <person name="Woo P.C."/>
            <person name="Lau S.K."/>
            <person name="Yuen K.-Y."/>
            <person name="Chow W.-N."/>
            <person name="Lin X."/>
        </authorList>
    </citation>
    <scope>NUCLEOTIDE SEQUENCE [LARGE SCALE GENOMIC DNA]</scope>
    <source>
        <strain>PM1</strain>
    </source>
</reference>
<accession>A0A093UMP4</accession>
<dbReference type="PROSITE" id="PS51388">
    <property type="entry name" value="GED"/>
    <property type="match status" value="1"/>
</dbReference>
<dbReference type="PANTHER" id="PTHR11566">
    <property type="entry name" value="DYNAMIN"/>
    <property type="match status" value="1"/>
</dbReference>
<dbReference type="InterPro" id="IPR022812">
    <property type="entry name" value="Dynamin"/>
</dbReference>
<dbReference type="InterPro" id="IPR045063">
    <property type="entry name" value="Dynamin_N"/>
</dbReference>
<feature type="domain" description="Dynamin-type G" evidence="6">
    <location>
        <begin position="37"/>
        <end position="321"/>
    </location>
</feature>
<dbReference type="InterPro" id="IPR001401">
    <property type="entry name" value="Dynamin_GTPase"/>
</dbReference>
<evidence type="ECO:0000256" key="3">
    <source>
        <dbReference type="SAM" id="Coils"/>
    </source>
</evidence>
<dbReference type="GO" id="GO:0048312">
    <property type="term" value="P:intracellular distribution of mitochondria"/>
    <property type="evidence" value="ECO:0007669"/>
    <property type="project" value="TreeGrafter"/>
</dbReference>
<feature type="domain" description="GED" evidence="5">
    <location>
        <begin position="591"/>
        <end position="684"/>
    </location>
</feature>
<evidence type="ECO:0000256" key="4">
    <source>
        <dbReference type="SAM" id="MobiDB-lite"/>
    </source>
</evidence>
<keyword evidence="1" id="KW-0547">Nucleotide-binding</keyword>
<dbReference type="FunFam" id="3.40.50.300:FF:001425">
    <property type="entry name" value="Dynamin GTPase, putative"/>
    <property type="match status" value="1"/>
</dbReference>
<dbReference type="GO" id="GO:0005739">
    <property type="term" value="C:mitochondrion"/>
    <property type="evidence" value="ECO:0007669"/>
    <property type="project" value="TreeGrafter"/>
</dbReference>
<dbReference type="GO" id="GO:0005525">
    <property type="term" value="F:GTP binding"/>
    <property type="evidence" value="ECO:0007669"/>
    <property type="project" value="InterPro"/>
</dbReference>
<feature type="coiled-coil region" evidence="3">
    <location>
        <begin position="324"/>
        <end position="351"/>
    </location>
</feature>
<feature type="region of interest" description="Disordered" evidence="4">
    <location>
        <begin position="736"/>
        <end position="766"/>
    </location>
</feature>
<feature type="compositionally biased region" description="Basic residues" evidence="4">
    <location>
        <begin position="738"/>
        <end position="751"/>
    </location>
</feature>
<evidence type="ECO:0000259" key="5">
    <source>
        <dbReference type="PROSITE" id="PS51388"/>
    </source>
</evidence>
<dbReference type="EMBL" id="JPOX01000066">
    <property type="protein sequence ID" value="KFX41225.1"/>
    <property type="molecule type" value="Genomic_DNA"/>
</dbReference>
<dbReference type="CDD" id="cd08771">
    <property type="entry name" value="DLP_1"/>
    <property type="match status" value="1"/>
</dbReference>
<keyword evidence="3" id="KW-0175">Coiled coil</keyword>
<dbReference type="GO" id="GO:0000266">
    <property type="term" value="P:mitochondrial fission"/>
    <property type="evidence" value="ECO:0007669"/>
    <property type="project" value="TreeGrafter"/>
</dbReference>
<dbReference type="GO" id="GO:0005874">
    <property type="term" value="C:microtubule"/>
    <property type="evidence" value="ECO:0007669"/>
    <property type="project" value="TreeGrafter"/>
</dbReference>
<protein>
    <submittedName>
        <fullName evidence="7">Interferon-induced GTP-binding protein Mx1</fullName>
    </submittedName>
</protein>
<comment type="caution">
    <text evidence="7">The sequence shown here is derived from an EMBL/GenBank/DDBJ whole genome shotgun (WGS) entry which is preliminary data.</text>
</comment>
<evidence type="ECO:0000259" key="6">
    <source>
        <dbReference type="PROSITE" id="PS51718"/>
    </source>
</evidence>
<dbReference type="InterPro" id="IPR027417">
    <property type="entry name" value="P-loop_NTPase"/>
</dbReference>
<evidence type="ECO:0000313" key="7">
    <source>
        <dbReference type="EMBL" id="KFX41225.1"/>
    </source>
</evidence>
<dbReference type="GO" id="GO:0016020">
    <property type="term" value="C:membrane"/>
    <property type="evidence" value="ECO:0007669"/>
    <property type="project" value="TreeGrafter"/>
</dbReference>
<dbReference type="PANTHER" id="PTHR11566:SF21">
    <property type="entry name" value="DYNAMIN RELATED PROTEIN 1, ISOFORM A"/>
    <property type="match status" value="1"/>
</dbReference>
<dbReference type="InterPro" id="IPR020850">
    <property type="entry name" value="GED_dom"/>
</dbReference>
<organism evidence="7">
    <name type="scientific">Talaromyces marneffei PM1</name>
    <dbReference type="NCBI Taxonomy" id="1077442"/>
    <lineage>
        <taxon>Eukaryota</taxon>
        <taxon>Fungi</taxon>
        <taxon>Dikarya</taxon>
        <taxon>Ascomycota</taxon>
        <taxon>Pezizomycotina</taxon>
        <taxon>Eurotiomycetes</taxon>
        <taxon>Eurotiomycetidae</taxon>
        <taxon>Eurotiales</taxon>
        <taxon>Trichocomaceae</taxon>
        <taxon>Talaromyces</taxon>
        <taxon>Talaromyces sect. Talaromyces</taxon>
    </lineage>
</organism>
<dbReference type="SUPFAM" id="SSF52540">
    <property type="entry name" value="P-loop containing nucleoside triphosphate hydrolases"/>
    <property type="match status" value="1"/>
</dbReference>
<reference evidence="7" key="2">
    <citation type="journal article" date="2014" name="PLoS Genet.">
        <title>Signature gene expression reveals novel clues to the molecular mechanisms of dimorphic transition in Penicillium marneffei.</title>
        <authorList>
            <person name="Yang E."/>
            <person name="Wang G."/>
            <person name="Cai J."/>
            <person name="Woo P.C."/>
            <person name="Lau S.K."/>
            <person name="Yuen K.-Y."/>
            <person name="Chow W.-N."/>
            <person name="Lin X."/>
        </authorList>
    </citation>
    <scope>NUCLEOTIDE SEQUENCE</scope>
    <source>
        <strain evidence="7">PM1</strain>
    </source>
</reference>
<dbReference type="Gene3D" id="3.40.50.300">
    <property type="entry name" value="P-loop containing nucleotide triphosphate hydrolases"/>
    <property type="match status" value="1"/>
</dbReference>
<evidence type="ECO:0000256" key="2">
    <source>
        <dbReference type="ARBA" id="ARBA00023134"/>
    </source>
</evidence>
<gene>
    <name evidence="7" type="ORF">GQ26_0660140</name>
</gene>
<name>A0A093UMP4_TALMA</name>